<evidence type="ECO:0000256" key="6">
    <source>
        <dbReference type="SAM" id="MobiDB-lite"/>
    </source>
</evidence>
<feature type="region of interest" description="Disordered" evidence="6">
    <location>
        <begin position="1012"/>
        <end position="1085"/>
    </location>
</feature>
<gene>
    <name evidence="11" type="ORF">BDA99DRAFT_195997</name>
</gene>
<evidence type="ECO:0000259" key="10">
    <source>
        <dbReference type="Pfam" id="PF23576"/>
    </source>
</evidence>
<dbReference type="GO" id="GO:0006369">
    <property type="term" value="P:termination of RNA polymerase II transcription"/>
    <property type="evidence" value="ECO:0007669"/>
    <property type="project" value="TreeGrafter"/>
</dbReference>
<reference evidence="11" key="1">
    <citation type="journal article" date="2022" name="IScience">
        <title>Evolution of zygomycete secretomes and the origins of terrestrial fungal ecologies.</title>
        <authorList>
            <person name="Chang Y."/>
            <person name="Wang Y."/>
            <person name="Mondo S."/>
            <person name="Ahrendt S."/>
            <person name="Andreopoulos W."/>
            <person name="Barry K."/>
            <person name="Beard J."/>
            <person name="Benny G.L."/>
            <person name="Blankenship S."/>
            <person name="Bonito G."/>
            <person name="Cuomo C."/>
            <person name="Desiro A."/>
            <person name="Gervers K.A."/>
            <person name="Hundley H."/>
            <person name="Kuo A."/>
            <person name="LaButti K."/>
            <person name="Lang B.F."/>
            <person name="Lipzen A."/>
            <person name="O'Donnell K."/>
            <person name="Pangilinan J."/>
            <person name="Reynolds N."/>
            <person name="Sandor L."/>
            <person name="Smith M.E."/>
            <person name="Tsang A."/>
            <person name="Grigoriev I.V."/>
            <person name="Stajich J.E."/>
            <person name="Spatafora J.W."/>
        </authorList>
    </citation>
    <scope>NUCLEOTIDE SEQUENCE</scope>
    <source>
        <strain evidence="11">RSA 2281</strain>
    </source>
</reference>
<feature type="domain" description="Helicase Sen1 N-terminal" evidence="7">
    <location>
        <begin position="12"/>
        <end position="704"/>
    </location>
</feature>
<feature type="domain" description="DNA2/NAM7 helicase helicase" evidence="8">
    <location>
        <begin position="1363"/>
        <end position="1658"/>
    </location>
</feature>
<dbReference type="InterPro" id="IPR041679">
    <property type="entry name" value="DNA2/NAM7-like_C"/>
</dbReference>
<evidence type="ECO:0000259" key="9">
    <source>
        <dbReference type="Pfam" id="PF13087"/>
    </source>
</evidence>
<dbReference type="GO" id="GO:0005524">
    <property type="term" value="F:ATP binding"/>
    <property type="evidence" value="ECO:0007669"/>
    <property type="project" value="UniProtKB-KW"/>
</dbReference>
<keyword evidence="2" id="KW-0547">Nucleotide-binding</keyword>
<dbReference type="InterPro" id="IPR045055">
    <property type="entry name" value="DNA2/NAM7-like"/>
</dbReference>
<dbReference type="Pfam" id="PF12726">
    <property type="entry name" value="SEN1_N"/>
    <property type="match status" value="1"/>
</dbReference>
<reference evidence="11" key="2">
    <citation type="submission" date="2023-02" db="EMBL/GenBank/DDBJ databases">
        <authorList>
            <consortium name="DOE Joint Genome Institute"/>
            <person name="Mondo S.J."/>
            <person name="Chang Y."/>
            <person name="Wang Y."/>
            <person name="Ahrendt S."/>
            <person name="Andreopoulos W."/>
            <person name="Barry K."/>
            <person name="Beard J."/>
            <person name="Benny G.L."/>
            <person name="Blankenship S."/>
            <person name="Bonito G."/>
            <person name="Cuomo C."/>
            <person name="Desiro A."/>
            <person name="Gervers K.A."/>
            <person name="Hundley H."/>
            <person name="Kuo A."/>
            <person name="LaButti K."/>
            <person name="Lang B.F."/>
            <person name="Lipzen A."/>
            <person name="O'Donnell K."/>
            <person name="Pangilinan J."/>
            <person name="Reynolds N."/>
            <person name="Sandor L."/>
            <person name="Smith M.W."/>
            <person name="Tsang A."/>
            <person name="Grigoriev I.V."/>
            <person name="Stajich J.E."/>
            <person name="Spatafora J.W."/>
        </authorList>
    </citation>
    <scope>NUCLEOTIDE SEQUENCE</scope>
    <source>
        <strain evidence="11">RSA 2281</strain>
    </source>
</reference>
<comment type="similarity">
    <text evidence="1">Belongs to the DNA2/NAM7 helicase family.</text>
</comment>
<feature type="domain" description="Helicase SEN1 beta-barrel" evidence="10">
    <location>
        <begin position="1195"/>
        <end position="1313"/>
    </location>
</feature>
<sequence>MTILRRNVYIQREQDTSKPQSLSDTIICAVYDILYAPHLLHQNDCDQLFCDLFDKMHASAIFPSISTDVANGVVLLAYHHHRIVRSWARKLLDRLATDQYILEDPDTHVQHAPQYYANPPADFITDTIKLTNDIGERSKAFRATINILGPDQLKKIMDDTTTSVQQWISQQISNLASENSNIMQETIRIMTVLLQKLGRNFWGNEVDLPDTHHNFLKRVCEDQGFQAIMKIARQSNTGKVLQRDGTVYPEDKLIIRIKGMLSWIYFYWSALPDDVQDQTADSILNMLWGYFQLNSWAIICKACCAELGFKVIEDSLARGGDKCPYDKLNEYASTAVWFASIPLAQLPKTFRHIPELAARVLTQALRQDALNIRERVIAISQSSNEEQQEQQQQQQNSSRIGLQSVWLAIGDAYKKQPDVIEPRVILVTIEGYSPLVIVDLPISNKRHPLYTSNKGSTLMKQISTIRQIFSDVLRYATSSTTTASIHERLKLYEQSDIISTVLPLTCSPYVDEIRKPILQLLSVSNSNKTNLQEQFTFRHYVDEQPRRVLEALSVILDDFNNLAMPLVALDSFKLVGPLNQTLTHLITAIVGDEESYMLQLVIMGDYTSEEHRVIKLFWDTCWRTMALIFGKAMEWSGTHKSREVVDATIALFDTAKMMIGARQVFQKAVDSSAPVDTDLSSFDDTSQLQYEHVKEAFDSLSCWIIVTRAEVIQKLVPLIILMLNHLQNIHIKIPEDVCKRLTLAATGVTPTRLLQESKDSLLAALRGHQPEKIIIYDSDEEENWQLVEPSYYTSPSHYDHHQNTSSRMPPKITSYFSKTQDDAPFDDNDLILDDFGTSNETAPISSLDTQHVDLTDENGNNNDDNEFMDEFGELDISALPDEWFEGAITSPTSITVDSNTGQQDAKTSAEPVTDSNNTSVTSQPGKKSIAAAIQAQQTELWKQYEQQKAKEQLAQQQRQRQQQQWSSTFTPKTQKPQVYAVTSTGRKLRPPPTGFSKLKALRAEFKAENKLIAASKSPSASASSRNRNRNSSNGDNSDSSTESSDDDDDGLQGLVDDVNQSKTKHGGEITEQDKSKRADEERASMKALFEQPVKRSTKMIETKSTQAFLEKRQLIKRAEQRRKKITPDIDRFFRVILSWDITVNSEIPPDAYKGMYNKVGDKFNTHEDYLTNFEPLLLLEVWMQLLRARDALTENDVIDRCILDSRCHVNDFVDVTFGVPLNSVNSLIIDDFVCVANHFGDEFFQRSNLDYITSDEPLQKPTSWKGRCFLGKVMAVTQKKSISEVTLRCFFSPERIILLNSLSPKTSWRMLKLTSVTTFQREYAALQGLEHYDLVQHILNPKQYRMPVFTDHMVDKCIEKYGVNDPQARAILGALDKKRGFTLIQGPPGTGKTKTILGLIVSLLDEQRDRRRQKERGIRIDTDGSEYTGDGKILVCAPSNAAVDEIAKRLQEGIMTSQGLSKPKVVRIGTPEAANVSVREILLDRLVEKELAPTIGDTEETKNFGERRGKLSEDIRKVQLDIDDIDREMSECKGGSPETMSRLTTLKDKRKECVAKRNKYKYMIKGILEAQRDFTREQELSRHRARQKVFASVDIVCATLSGSGNEMLTSMGLMFETVVVDEAAQSVEISSLIPLKYDCKRCILVGDPNQLPPTVLSQMAAKYSYEQSLFMRLQKNAPDNVYLLSIQYRMHPEISRFPSKLFYSSRLLDGPDMEVTTAAPWHSQEYFPPYRFYNVEDGMERTGYGKSIYNTAEAEAAVTLVDMLANRLPNVKLAYRIGIITPYKQQLSHIKHRFEKRYGPKILDVIDFNTVDGFQGQEKDIIVFSCVRALSDRGIGFLADMRRMNVGLTRAKSSLFVLGHKSSLMRSEYWGDLVRDAIDRETIVNVSNDLFGDDQRFFFISN</sequence>
<dbReference type="CDD" id="cd18042">
    <property type="entry name" value="DEXXQc_SETX"/>
    <property type="match status" value="1"/>
</dbReference>
<dbReference type="EMBL" id="JAIXMP010000003">
    <property type="protein sequence ID" value="KAI9275791.1"/>
    <property type="molecule type" value="Genomic_DNA"/>
</dbReference>
<dbReference type="Pfam" id="PF23576">
    <property type="entry name" value="SEN1_barrel"/>
    <property type="match status" value="1"/>
</dbReference>
<dbReference type="PANTHER" id="PTHR10887">
    <property type="entry name" value="DNA2/NAM7 HELICASE FAMILY"/>
    <property type="match status" value="1"/>
</dbReference>
<dbReference type="CDD" id="cd18808">
    <property type="entry name" value="SF1_C_Upf1"/>
    <property type="match status" value="1"/>
</dbReference>
<comment type="caution">
    <text evidence="11">The sequence shown here is derived from an EMBL/GenBank/DDBJ whole genome shotgun (WGS) entry which is preliminary data.</text>
</comment>
<feature type="compositionally biased region" description="Polar residues" evidence="6">
    <location>
        <begin position="965"/>
        <end position="985"/>
    </location>
</feature>
<dbReference type="GO" id="GO:0001147">
    <property type="term" value="F:transcription termination site sequence-specific DNA binding"/>
    <property type="evidence" value="ECO:0007669"/>
    <property type="project" value="TreeGrafter"/>
</dbReference>
<evidence type="ECO:0000256" key="3">
    <source>
        <dbReference type="ARBA" id="ARBA00022801"/>
    </source>
</evidence>
<keyword evidence="3" id="KW-0378">Hydrolase</keyword>
<dbReference type="InterPro" id="IPR056474">
    <property type="entry name" value="SEN1_barrel"/>
</dbReference>
<evidence type="ECO:0000313" key="12">
    <source>
        <dbReference type="Proteomes" id="UP001209540"/>
    </source>
</evidence>
<dbReference type="FunFam" id="3.40.50.300:FF:000326">
    <property type="entry name" value="P-loop containing nucleoside triphosphate hydrolase"/>
    <property type="match status" value="1"/>
</dbReference>
<keyword evidence="12" id="KW-1185">Reference proteome</keyword>
<dbReference type="GO" id="GO:0004386">
    <property type="term" value="F:helicase activity"/>
    <property type="evidence" value="ECO:0007669"/>
    <property type="project" value="UniProtKB-KW"/>
</dbReference>
<evidence type="ECO:0000256" key="4">
    <source>
        <dbReference type="ARBA" id="ARBA00022806"/>
    </source>
</evidence>
<dbReference type="Proteomes" id="UP001209540">
    <property type="component" value="Unassembled WGS sequence"/>
</dbReference>
<dbReference type="Pfam" id="PF13086">
    <property type="entry name" value="AAA_11"/>
    <property type="match status" value="1"/>
</dbReference>
<dbReference type="GO" id="GO:0016604">
    <property type="term" value="C:nuclear body"/>
    <property type="evidence" value="ECO:0007669"/>
    <property type="project" value="TreeGrafter"/>
</dbReference>
<keyword evidence="4" id="KW-0347">Helicase</keyword>
<proteinExistence type="inferred from homology"/>
<dbReference type="InterPro" id="IPR041677">
    <property type="entry name" value="DNA2/NAM7_AAA_11"/>
</dbReference>
<dbReference type="SUPFAM" id="SSF52540">
    <property type="entry name" value="P-loop containing nucleoside triphosphate hydrolases"/>
    <property type="match status" value="1"/>
</dbReference>
<dbReference type="InterPro" id="IPR027417">
    <property type="entry name" value="P-loop_NTPase"/>
</dbReference>
<dbReference type="InterPro" id="IPR016024">
    <property type="entry name" value="ARM-type_fold"/>
</dbReference>
<feature type="compositionally biased region" description="Low complexity" evidence="6">
    <location>
        <begin position="955"/>
        <end position="964"/>
    </location>
</feature>
<accession>A0AAD5KN55</accession>
<feature type="compositionally biased region" description="Basic and acidic residues" evidence="6">
    <location>
        <begin position="1065"/>
        <end position="1084"/>
    </location>
</feature>
<organism evidence="11 12">
    <name type="scientific">Phascolomyces articulosus</name>
    <dbReference type="NCBI Taxonomy" id="60185"/>
    <lineage>
        <taxon>Eukaryota</taxon>
        <taxon>Fungi</taxon>
        <taxon>Fungi incertae sedis</taxon>
        <taxon>Mucoromycota</taxon>
        <taxon>Mucoromycotina</taxon>
        <taxon>Mucoromycetes</taxon>
        <taxon>Mucorales</taxon>
        <taxon>Lichtheimiaceae</taxon>
        <taxon>Phascolomyces</taxon>
    </lineage>
</organism>
<evidence type="ECO:0000256" key="1">
    <source>
        <dbReference type="ARBA" id="ARBA00007913"/>
    </source>
</evidence>
<feature type="compositionally biased region" description="Polar residues" evidence="6">
    <location>
        <begin position="892"/>
        <end position="906"/>
    </location>
</feature>
<feature type="region of interest" description="Disordered" evidence="6">
    <location>
        <begin position="892"/>
        <end position="926"/>
    </location>
</feature>
<protein>
    <submittedName>
        <fullName evidence="11">AAA domain-containing protein</fullName>
    </submittedName>
</protein>
<dbReference type="Gene3D" id="3.40.50.300">
    <property type="entry name" value="P-loop containing nucleotide triphosphate hydrolases"/>
    <property type="match status" value="2"/>
</dbReference>
<dbReference type="InterPro" id="IPR047187">
    <property type="entry name" value="SF1_C_Upf1"/>
</dbReference>
<evidence type="ECO:0000313" key="11">
    <source>
        <dbReference type="EMBL" id="KAI9275791.1"/>
    </source>
</evidence>
<feature type="domain" description="DNA2/NAM7 helicase-like C-terminal" evidence="9">
    <location>
        <begin position="1665"/>
        <end position="1861"/>
    </location>
</feature>
<evidence type="ECO:0000259" key="7">
    <source>
        <dbReference type="Pfam" id="PF12726"/>
    </source>
</evidence>
<dbReference type="GO" id="GO:0016787">
    <property type="term" value="F:hydrolase activity"/>
    <property type="evidence" value="ECO:0007669"/>
    <property type="project" value="UniProtKB-KW"/>
</dbReference>
<evidence type="ECO:0000256" key="5">
    <source>
        <dbReference type="ARBA" id="ARBA00022840"/>
    </source>
</evidence>
<evidence type="ECO:0000259" key="8">
    <source>
        <dbReference type="Pfam" id="PF13086"/>
    </source>
</evidence>
<dbReference type="Pfam" id="PF13087">
    <property type="entry name" value="AAA_12"/>
    <property type="match status" value="1"/>
</dbReference>
<feature type="compositionally biased region" description="Polar residues" evidence="6">
    <location>
        <begin position="913"/>
        <end position="925"/>
    </location>
</feature>
<feature type="compositionally biased region" description="Low complexity" evidence="6">
    <location>
        <begin position="1013"/>
        <end position="1042"/>
    </location>
</feature>
<name>A0AAD5KN55_9FUNG</name>
<dbReference type="SUPFAM" id="SSF48371">
    <property type="entry name" value="ARM repeat"/>
    <property type="match status" value="1"/>
</dbReference>
<feature type="region of interest" description="Disordered" evidence="6">
    <location>
        <begin position="955"/>
        <end position="995"/>
    </location>
</feature>
<dbReference type="PANTHER" id="PTHR10887:SF495">
    <property type="entry name" value="HELICASE SENATAXIN ISOFORM X1-RELATED"/>
    <property type="match status" value="1"/>
</dbReference>
<keyword evidence="5" id="KW-0067">ATP-binding</keyword>
<dbReference type="GO" id="GO:0005694">
    <property type="term" value="C:chromosome"/>
    <property type="evidence" value="ECO:0007669"/>
    <property type="project" value="UniProtKB-ARBA"/>
</dbReference>
<evidence type="ECO:0000256" key="2">
    <source>
        <dbReference type="ARBA" id="ARBA00022741"/>
    </source>
</evidence>
<dbReference type="InterPro" id="IPR024481">
    <property type="entry name" value="Helicase_Sen1_N"/>
</dbReference>